<sequence length="537" mass="57681">MPMAPGSMLRGATQQWGDMMDGGTVDRLRAHERQLMAAIALVQQRVRVRAAKVAAEDAGSGSSGDEDDSGEGSQSETDDEDGAARRKTRRKRGPEMIDILADDSDLEDVPFRVKVRPIRVVKSAAMPKRNSRPAAAAGRMPIGKRAWQRQVAAAGTIVLPHSPSDSKDVEMEDVADVDEAGQVSSRTSPAPSSSAGEDPETDVDVVGVSRCASPMDVDKDEPESETEPARIDAPSVLVPSNIPPHISAPTESQPVPELLKSPIPARLKPLPSPSSATRSPARPHGKTSPPLPLQLTGPRTDDHKPSIISPTPLSSQAKISAAPLPPPPSTSTGAEPLKSPVATAPAPSVLSSPSPSLPTKPLQAQATAIPVKPQPPAISSLMACLDRLGNRMARVPRPKMVKSLIRHLARRPLHSNWSRQQDGTQIQWMWIPRLNLLIALGQHHPRRAMDHRPCWHPRFSPKSPVDVTAPRTEKPGAGSASTLSDRPVPSLPDRPPIPAIRIHIRPPNPPLGERPQDSTKGRRAFRTWLCLLATRST</sequence>
<keyword evidence="3" id="KW-1185">Reference proteome</keyword>
<evidence type="ECO:0000256" key="1">
    <source>
        <dbReference type="SAM" id="MobiDB-lite"/>
    </source>
</evidence>
<feature type="compositionally biased region" description="Polar residues" evidence="1">
    <location>
        <begin position="308"/>
        <end position="318"/>
    </location>
</feature>
<gene>
    <name evidence="2" type="ORF">BCR44DRAFT_1169790</name>
</gene>
<name>A0A1Y2I2J2_9FUNG</name>
<feature type="compositionally biased region" description="Low complexity" evidence="1">
    <location>
        <begin position="338"/>
        <end position="362"/>
    </location>
</feature>
<feature type="region of interest" description="Disordered" evidence="1">
    <location>
        <begin position="454"/>
        <end position="522"/>
    </location>
</feature>
<dbReference type="EMBL" id="MCFL01000003">
    <property type="protein sequence ID" value="ORZ40161.1"/>
    <property type="molecule type" value="Genomic_DNA"/>
</dbReference>
<feature type="compositionally biased region" description="Low complexity" evidence="1">
    <location>
        <begin position="184"/>
        <end position="195"/>
    </location>
</feature>
<proteinExistence type="predicted"/>
<dbReference type="AlphaFoldDB" id="A0A1Y2I2J2"/>
<organism evidence="2 3">
    <name type="scientific">Catenaria anguillulae PL171</name>
    <dbReference type="NCBI Taxonomy" id="765915"/>
    <lineage>
        <taxon>Eukaryota</taxon>
        <taxon>Fungi</taxon>
        <taxon>Fungi incertae sedis</taxon>
        <taxon>Blastocladiomycota</taxon>
        <taxon>Blastocladiomycetes</taxon>
        <taxon>Blastocladiales</taxon>
        <taxon>Catenariaceae</taxon>
        <taxon>Catenaria</taxon>
    </lineage>
</organism>
<reference evidence="2 3" key="1">
    <citation type="submission" date="2016-07" db="EMBL/GenBank/DDBJ databases">
        <title>Pervasive Adenine N6-methylation of Active Genes in Fungi.</title>
        <authorList>
            <consortium name="DOE Joint Genome Institute"/>
            <person name="Mondo S.J."/>
            <person name="Dannebaum R.O."/>
            <person name="Kuo R.C."/>
            <person name="Labutti K."/>
            <person name="Haridas S."/>
            <person name="Kuo A."/>
            <person name="Salamov A."/>
            <person name="Ahrendt S.R."/>
            <person name="Lipzen A."/>
            <person name="Sullivan W."/>
            <person name="Andreopoulos W.B."/>
            <person name="Clum A."/>
            <person name="Lindquist E."/>
            <person name="Daum C."/>
            <person name="Ramamoorthy G.K."/>
            <person name="Gryganskyi A."/>
            <person name="Culley D."/>
            <person name="Magnuson J.K."/>
            <person name="James T.Y."/>
            <person name="O'Malley M.A."/>
            <person name="Stajich J.E."/>
            <person name="Spatafora J.W."/>
            <person name="Visel A."/>
            <person name="Grigoriev I.V."/>
        </authorList>
    </citation>
    <scope>NUCLEOTIDE SEQUENCE [LARGE SCALE GENOMIC DNA]</scope>
    <source>
        <strain evidence="2 3">PL171</strain>
    </source>
</reference>
<feature type="region of interest" description="Disordered" evidence="1">
    <location>
        <begin position="158"/>
        <end position="371"/>
    </location>
</feature>
<dbReference type="STRING" id="765915.A0A1Y2I2J2"/>
<feature type="compositionally biased region" description="Acidic residues" evidence="1">
    <location>
        <begin position="170"/>
        <end position="179"/>
    </location>
</feature>
<accession>A0A1Y2I2J2</accession>
<evidence type="ECO:0000313" key="3">
    <source>
        <dbReference type="Proteomes" id="UP000193411"/>
    </source>
</evidence>
<feature type="region of interest" description="Disordered" evidence="1">
    <location>
        <begin position="53"/>
        <end position="102"/>
    </location>
</feature>
<comment type="caution">
    <text evidence="2">The sequence shown here is derived from an EMBL/GenBank/DDBJ whole genome shotgun (WGS) entry which is preliminary data.</text>
</comment>
<protein>
    <submittedName>
        <fullName evidence="2">Uncharacterized protein</fullName>
    </submittedName>
</protein>
<feature type="compositionally biased region" description="Low complexity" evidence="1">
    <location>
        <begin position="273"/>
        <end position="282"/>
    </location>
</feature>
<feature type="compositionally biased region" description="Pro residues" evidence="1">
    <location>
        <begin position="489"/>
        <end position="498"/>
    </location>
</feature>
<feature type="compositionally biased region" description="Acidic residues" evidence="1">
    <location>
        <begin position="64"/>
        <end position="81"/>
    </location>
</feature>
<feature type="region of interest" description="Disordered" evidence="1">
    <location>
        <begin position="1"/>
        <end position="20"/>
    </location>
</feature>
<evidence type="ECO:0000313" key="2">
    <source>
        <dbReference type="EMBL" id="ORZ40161.1"/>
    </source>
</evidence>
<dbReference type="Proteomes" id="UP000193411">
    <property type="component" value="Unassembled WGS sequence"/>
</dbReference>